<dbReference type="EMBL" id="POSP01000003">
    <property type="protein sequence ID" value="PND37084.1"/>
    <property type="molecule type" value="Genomic_DNA"/>
</dbReference>
<dbReference type="PANTHER" id="PTHR43464:SF19">
    <property type="entry name" value="UBIQUINONE BIOSYNTHESIS O-METHYLTRANSFERASE, MITOCHONDRIAL"/>
    <property type="match status" value="1"/>
</dbReference>
<comment type="caution">
    <text evidence="5">The sequence shown here is derived from an EMBL/GenBank/DDBJ whole genome shotgun (WGS) entry which is preliminary data.</text>
</comment>
<evidence type="ECO:0000256" key="2">
    <source>
        <dbReference type="ARBA" id="ARBA00022679"/>
    </source>
</evidence>
<keyword evidence="3" id="KW-0949">S-adenosyl-L-methionine</keyword>
<evidence type="ECO:0000313" key="5">
    <source>
        <dbReference type="EMBL" id="PND37084.1"/>
    </source>
</evidence>
<dbReference type="Pfam" id="PF13649">
    <property type="entry name" value="Methyltransf_25"/>
    <property type="match status" value="1"/>
</dbReference>
<dbReference type="Gene3D" id="3.40.50.150">
    <property type="entry name" value="Vaccinia Virus protein VP39"/>
    <property type="match status" value="1"/>
</dbReference>
<dbReference type="InterPro" id="IPR041698">
    <property type="entry name" value="Methyltransf_25"/>
</dbReference>
<organism evidence="5 6">
    <name type="scientific">Kinneretia aquatilis</name>
    <dbReference type="NCBI Taxonomy" id="2070761"/>
    <lineage>
        <taxon>Bacteria</taxon>
        <taxon>Pseudomonadati</taxon>
        <taxon>Pseudomonadota</taxon>
        <taxon>Betaproteobacteria</taxon>
        <taxon>Burkholderiales</taxon>
        <taxon>Sphaerotilaceae</taxon>
        <taxon>Roseateles</taxon>
    </lineage>
</organism>
<keyword evidence="2 5" id="KW-0808">Transferase</keyword>
<dbReference type="CDD" id="cd02440">
    <property type="entry name" value="AdoMet_MTases"/>
    <property type="match status" value="1"/>
</dbReference>
<feature type="domain" description="Methyltransferase" evidence="4">
    <location>
        <begin position="23"/>
        <end position="105"/>
    </location>
</feature>
<dbReference type="OrthoDB" id="9804312at2"/>
<protein>
    <submittedName>
        <fullName evidence="5">SAM-dependent methyltransferase</fullName>
    </submittedName>
</protein>
<evidence type="ECO:0000259" key="4">
    <source>
        <dbReference type="Pfam" id="PF13649"/>
    </source>
</evidence>
<accession>A0A2N8KUF1</accession>
<reference evidence="5 6" key="1">
    <citation type="submission" date="2018-01" db="EMBL/GenBank/DDBJ databases">
        <title>Draft genome sequence of Paucibacter aquatile CR182 isolated from freshwater of the Nakdong River.</title>
        <authorList>
            <person name="Choi A."/>
            <person name="Chung E.J."/>
        </authorList>
    </citation>
    <scope>NUCLEOTIDE SEQUENCE [LARGE SCALE GENOMIC DNA]</scope>
    <source>
        <strain evidence="5 6">CR182</strain>
    </source>
</reference>
<dbReference type="InterPro" id="IPR029063">
    <property type="entry name" value="SAM-dependent_MTases_sf"/>
</dbReference>
<dbReference type="RefSeq" id="WP_102767002.1">
    <property type="nucleotide sequence ID" value="NZ_POSP01000003.1"/>
</dbReference>
<sequence length="186" mass="20110">MGAEVSPWLRRWAQAQRAGATALDLACGSGRHLHYLAAQGMKVCGVDRDAAALAASEGLAAELICADIENGPWPLSGRQFDLVLVSNYLWRPLFQQIREAVAPGGWLIYETFALGQHTIGRPARPDFLLQPGELLSLCQGLRIVAFEDGFEKGREGVNPRYVQRVAAVCEAPSATAGTVFQAYALD</sequence>
<dbReference type="GO" id="GO:0032259">
    <property type="term" value="P:methylation"/>
    <property type="evidence" value="ECO:0007669"/>
    <property type="project" value="UniProtKB-KW"/>
</dbReference>
<dbReference type="AlphaFoldDB" id="A0A2N8KUF1"/>
<dbReference type="GO" id="GO:0008168">
    <property type="term" value="F:methyltransferase activity"/>
    <property type="evidence" value="ECO:0007669"/>
    <property type="project" value="UniProtKB-KW"/>
</dbReference>
<keyword evidence="6" id="KW-1185">Reference proteome</keyword>
<gene>
    <name evidence="5" type="ORF">C1O66_05720</name>
</gene>
<proteinExistence type="predicted"/>
<dbReference type="Proteomes" id="UP000235916">
    <property type="component" value="Unassembled WGS sequence"/>
</dbReference>
<keyword evidence="1 5" id="KW-0489">Methyltransferase</keyword>
<dbReference type="SUPFAM" id="SSF53335">
    <property type="entry name" value="S-adenosyl-L-methionine-dependent methyltransferases"/>
    <property type="match status" value="1"/>
</dbReference>
<name>A0A2N8KUF1_9BURK</name>
<dbReference type="PANTHER" id="PTHR43464">
    <property type="entry name" value="METHYLTRANSFERASE"/>
    <property type="match status" value="1"/>
</dbReference>
<evidence type="ECO:0000256" key="1">
    <source>
        <dbReference type="ARBA" id="ARBA00022603"/>
    </source>
</evidence>
<evidence type="ECO:0000256" key="3">
    <source>
        <dbReference type="ARBA" id="ARBA00022691"/>
    </source>
</evidence>
<evidence type="ECO:0000313" key="6">
    <source>
        <dbReference type="Proteomes" id="UP000235916"/>
    </source>
</evidence>